<name>A0AAD8KN58_TARER</name>
<dbReference type="AlphaFoldDB" id="A0AAD8KN58"/>
<proteinExistence type="predicted"/>
<dbReference type="Proteomes" id="UP001229421">
    <property type="component" value="Unassembled WGS sequence"/>
</dbReference>
<comment type="caution">
    <text evidence="2">The sequence shown here is derived from an EMBL/GenBank/DDBJ whole genome shotgun (WGS) entry which is preliminary data.</text>
</comment>
<evidence type="ECO:0008006" key="4">
    <source>
        <dbReference type="Google" id="ProtNLM"/>
    </source>
</evidence>
<keyword evidence="3" id="KW-1185">Reference proteome</keyword>
<evidence type="ECO:0000313" key="3">
    <source>
        <dbReference type="Proteomes" id="UP001229421"/>
    </source>
</evidence>
<organism evidence="2 3">
    <name type="scientific">Tagetes erecta</name>
    <name type="common">African marigold</name>
    <dbReference type="NCBI Taxonomy" id="13708"/>
    <lineage>
        <taxon>Eukaryota</taxon>
        <taxon>Viridiplantae</taxon>
        <taxon>Streptophyta</taxon>
        <taxon>Embryophyta</taxon>
        <taxon>Tracheophyta</taxon>
        <taxon>Spermatophyta</taxon>
        <taxon>Magnoliopsida</taxon>
        <taxon>eudicotyledons</taxon>
        <taxon>Gunneridae</taxon>
        <taxon>Pentapetalae</taxon>
        <taxon>asterids</taxon>
        <taxon>campanulids</taxon>
        <taxon>Asterales</taxon>
        <taxon>Asteraceae</taxon>
        <taxon>Asteroideae</taxon>
        <taxon>Heliantheae alliance</taxon>
        <taxon>Tageteae</taxon>
        <taxon>Tagetes</taxon>
    </lineage>
</organism>
<protein>
    <recommendedName>
        <fullName evidence="4">Zinc finger PMZ-type domain-containing protein</fullName>
    </recommendedName>
</protein>
<evidence type="ECO:0000313" key="2">
    <source>
        <dbReference type="EMBL" id="KAK1424568.1"/>
    </source>
</evidence>
<sequence>MEKDLIKKYVRTTDEIDDVSFFTLVYVLNDDNQHIERHVDDQREDNIGDDTLYIDPDNFESKSKNDEDSENDEDFVVDSDDMKEDYERDMDEFRACVSLDDDQEVTITRTQQHVVDIDAKTSSCRRWEFTAMPYKHTVVVLWNMDQHGYDMGILERWVFEVYWLDSWKKVYMNTLEPIHG</sequence>
<feature type="region of interest" description="Disordered" evidence="1">
    <location>
        <begin position="40"/>
        <end position="75"/>
    </location>
</feature>
<evidence type="ECO:0000256" key="1">
    <source>
        <dbReference type="SAM" id="MobiDB-lite"/>
    </source>
</evidence>
<accession>A0AAD8KN58</accession>
<dbReference type="EMBL" id="JAUHHV010000005">
    <property type="protein sequence ID" value="KAK1424568.1"/>
    <property type="molecule type" value="Genomic_DNA"/>
</dbReference>
<reference evidence="2" key="1">
    <citation type="journal article" date="2023" name="bioRxiv">
        <title>Improved chromosome-level genome assembly for marigold (Tagetes erecta).</title>
        <authorList>
            <person name="Jiang F."/>
            <person name="Yuan L."/>
            <person name="Wang S."/>
            <person name="Wang H."/>
            <person name="Xu D."/>
            <person name="Wang A."/>
            <person name="Fan W."/>
        </authorList>
    </citation>
    <scope>NUCLEOTIDE SEQUENCE</scope>
    <source>
        <strain evidence="2">WSJ</strain>
        <tissue evidence="2">Leaf</tissue>
    </source>
</reference>
<gene>
    <name evidence="2" type="ORF">QVD17_19900</name>
</gene>